<feature type="domain" description="Ketoreductase" evidence="4">
    <location>
        <begin position="4"/>
        <end position="178"/>
    </location>
</feature>
<dbReference type="PANTHER" id="PTHR44169:SF6">
    <property type="entry name" value="NADPH-DEPENDENT 1-ACYLDIHYDROXYACETONE PHOSPHATE REDUCTASE"/>
    <property type="match status" value="1"/>
</dbReference>
<comment type="similarity">
    <text evidence="1 3">Belongs to the short-chain dehydrogenases/reductases (SDR) family.</text>
</comment>
<evidence type="ECO:0000259" key="4">
    <source>
        <dbReference type="SMART" id="SM00822"/>
    </source>
</evidence>
<dbReference type="eggNOG" id="KOG1209">
    <property type="taxonomic scope" value="Eukaryota"/>
</dbReference>
<name>S8FTU3_FOMSC</name>
<evidence type="ECO:0000313" key="5">
    <source>
        <dbReference type="EMBL" id="EPT01610.1"/>
    </source>
</evidence>
<dbReference type="Pfam" id="PF00106">
    <property type="entry name" value="adh_short"/>
    <property type="match status" value="1"/>
</dbReference>
<dbReference type="InterPro" id="IPR057326">
    <property type="entry name" value="KR_dom"/>
</dbReference>
<accession>S8FTU3</accession>
<evidence type="ECO:0000256" key="3">
    <source>
        <dbReference type="RuleBase" id="RU000363"/>
    </source>
</evidence>
<dbReference type="AlphaFoldDB" id="S8FTU3"/>
<dbReference type="Proteomes" id="UP000015241">
    <property type="component" value="Unassembled WGS sequence"/>
</dbReference>
<dbReference type="InterPro" id="IPR002347">
    <property type="entry name" value="SDR_fam"/>
</dbReference>
<organism evidence="5 6">
    <name type="scientific">Fomitopsis schrenkii</name>
    <name type="common">Brown rot fungus</name>
    <dbReference type="NCBI Taxonomy" id="2126942"/>
    <lineage>
        <taxon>Eukaryota</taxon>
        <taxon>Fungi</taxon>
        <taxon>Dikarya</taxon>
        <taxon>Basidiomycota</taxon>
        <taxon>Agaricomycotina</taxon>
        <taxon>Agaricomycetes</taxon>
        <taxon>Polyporales</taxon>
        <taxon>Fomitopsis</taxon>
    </lineage>
</organism>
<evidence type="ECO:0000313" key="6">
    <source>
        <dbReference type="Proteomes" id="UP000015241"/>
    </source>
</evidence>
<dbReference type="OrthoDB" id="2782235at2759"/>
<evidence type="ECO:0000256" key="1">
    <source>
        <dbReference type="ARBA" id="ARBA00006484"/>
    </source>
</evidence>
<keyword evidence="2" id="KW-0560">Oxidoreductase</keyword>
<dbReference type="PANTHER" id="PTHR44169">
    <property type="entry name" value="NADPH-DEPENDENT 1-ACYLDIHYDROXYACETONE PHOSPHATE REDUCTASE"/>
    <property type="match status" value="1"/>
</dbReference>
<dbReference type="Gene3D" id="3.40.50.720">
    <property type="entry name" value="NAD(P)-binding Rossmann-like Domain"/>
    <property type="match status" value="1"/>
</dbReference>
<dbReference type="HOGENOM" id="CLU_010194_2_9_1"/>
<gene>
    <name evidence="5" type="ORF">FOMPIDRAFT_151488</name>
</gene>
<dbReference type="SMART" id="SM00822">
    <property type="entry name" value="PKS_KR"/>
    <property type="match status" value="1"/>
</dbReference>
<dbReference type="STRING" id="743788.S8FTU3"/>
<proteinExistence type="inferred from homology"/>
<dbReference type="InParanoid" id="S8FTU3"/>
<dbReference type="EMBL" id="KE504141">
    <property type="protein sequence ID" value="EPT01610.1"/>
    <property type="molecule type" value="Genomic_DNA"/>
</dbReference>
<dbReference type="SUPFAM" id="SSF51735">
    <property type="entry name" value="NAD(P)-binding Rossmann-fold domains"/>
    <property type="match status" value="1"/>
</dbReference>
<dbReference type="PRINTS" id="PR00080">
    <property type="entry name" value="SDRFAMILY"/>
</dbReference>
<sequence length="274" mass="29642">MDAPIVLVTGCSKGGIEFALCEAFAAKGCTVYATARRPDSMEGLQHANVHTLKLDVTDEAEMQSVVKTILEKEGKLDVVVNNAAVPCTGPMSDIPADKVAAAFNANVFAVLHLYRAVFPHMAARRTGTIVNIGSVSGFSGTPFLGVYAATKAALERISEVQYMEARPFNVHVAQISAGMVKSNMNATARSQIILRPDSIYSGWLETILSLMKGEGIPTGDFAQQVVTFVLERKGRHLVLGKMSTVAWICQYLPRTWLLKKMWDAVAGNPKPKSE</sequence>
<dbReference type="GO" id="GO:0016491">
    <property type="term" value="F:oxidoreductase activity"/>
    <property type="evidence" value="ECO:0007669"/>
    <property type="project" value="UniProtKB-KW"/>
</dbReference>
<reference evidence="5 6" key="1">
    <citation type="journal article" date="2012" name="Science">
        <title>The Paleozoic origin of enzymatic lignin decomposition reconstructed from 31 fungal genomes.</title>
        <authorList>
            <person name="Floudas D."/>
            <person name="Binder M."/>
            <person name="Riley R."/>
            <person name="Barry K."/>
            <person name="Blanchette R.A."/>
            <person name="Henrissat B."/>
            <person name="Martinez A.T."/>
            <person name="Otillar R."/>
            <person name="Spatafora J.W."/>
            <person name="Yadav J.S."/>
            <person name="Aerts A."/>
            <person name="Benoit I."/>
            <person name="Boyd A."/>
            <person name="Carlson A."/>
            <person name="Copeland A."/>
            <person name="Coutinho P.M."/>
            <person name="de Vries R.P."/>
            <person name="Ferreira P."/>
            <person name="Findley K."/>
            <person name="Foster B."/>
            <person name="Gaskell J."/>
            <person name="Glotzer D."/>
            <person name="Gorecki P."/>
            <person name="Heitman J."/>
            <person name="Hesse C."/>
            <person name="Hori C."/>
            <person name="Igarashi K."/>
            <person name="Jurgens J.A."/>
            <person name="Kallen N."/>
            <person name="Kersten P."/>
            <person name="Kohler A."/>
            <person name="Kuees U."/>
            <person name="Kumar T.K.A."/>
            <person name="Kuo A."/>
            <person name="LaButti K."/>
            <person name="Larrondo L.F."/>
            <person name="Lindquist E."/>
            <person name="Ling A."/>
            <person name="Lombard V."/>
            <person name="Lucas S."/>
            <person name="Lundell T."/>
            <person name="Martin R."/>
            <person name="McLaughlin D.J."/>
            <person name="Morgenstern I."/>
            <person name="Morin E."/>
            <person name="Murat C."/>
            <person name="Nagy L.G."/>
            <person name="Nolan M."/>
            <person name="Ohm R.A."/>
            <person name="Patyshakuliyeva A."/>
            <person name="Rokas A."/>
            <person name="Ruiz-Duenas F.J."/>
            <person name="Sabat G."/>
            <person name="Salamov A."/>
            <person name="Samejima M."/>
            <person name="Schmutz J."/>
            <person name="Slot J.C."/>
            <person name="St John F."/>
            <person name="Stenlid J."/>
            <person name="Sun H."/>
            <person name="Sun S."/>
            <person name="Syed K."/>
            <person name="Tsang A."/>
            <person name="Wiebenga A."/>
            <person name="Young D."/>
            <person name="Pisabarro A."/>
            <person name="Eastwood D.C."/>
            <person name="Martin F."/>
            <person name="Cullen D."/>
            <person name="Grigoriev I.V."/>
            <person name="Hibbett D.S."/>
        </authorList>
    </citation>
    <scope>NUCLEOTIDE SEQUENCE</scope>
    <source>
        <strain evidence="6">FP-58527</strain>
    </source>
</reference>
<evidence type="ECO:0000256" key="2">
    <source>
        <dbReference type="ARBA" id="ARBA00023002"/>
    </source>
</evidence>
<dbReference type="PRINTS" id="PR00081">
    <property type="entry name" value="GDHRDH"/>
</dbReference>
<dbReference type="InterPro" id="IPR036291">
    <property type="entry name" value="NAD(P)-bd_dom_sf"/>
</dbReference>
<protein>
    <submittedName>
        <fullName evidence="5">NAD-binding protein</fullName>
    </submittedName>
</protein>
<keyword evidence="6" id="KW-1185">Reference proteome</keyword>
<dbReference type="GO" id="GO:0005783">
    <property type="term" value="C:endoplasmic reticulum"/>
    <property type="evidence" value="ECO:0007669"/>
    <property type="project" value="TreeGrafter"/>
</dbReference>